<dbReference type="Pfam" id="PF13275">
    <property type="entry name" value="S4_2"/>
    <property type="match status" value="1"/>
</dbReference>
<evidence type="ECO:0000256" key="1">
    <source>
        <dbReference type="PROSITE-ProRule" id="PRU00182"/>
    </source>
</evidence>
<dbReference type="CDD" id="cd00165">
    <property type="entry name" value="S4"/>
    <property type="match status" value="1"/>
</dbReference>
<name>A0A2U1ZSQ4_9MICO</name>
<dbReference type="PROSITE" id="PS50889">
    <property type="entry name" value="S4"/>
    <property type="match status" value="1"/>
</dbReference>
<keyword evidence="3" id="KW-1185">Reference proteome</keyword>
<dbReference type="Proteomes" id="UP000245166">
    <property type="component" value="Unassembled WGS sequence"/>
</dbReference>
<evidence type="ECO:0000313" key="2">
    <source>
        <dbReference type="EMBL" id="PWD50015.1"/>
    </source>
</evidence>
<keyword evidence="1" id="KW-0694">RNA-binding</keyword>
<dbReference type="GO" id="GO:0003723">
    <property type="term" value="F:RNA binding"/>
    <property type="evidence" value="ECO:0007669"/>
    <property type="project" value="UniProtKB-KW"/>
</dbReference>
<dbReference type="EMBL" id="PYHR01000002">
    <property type="protein sequence ID" value="PWD50015.1"/>
    <property type="molecule type" value="Genomic_DNA"/>
</dbReference>
<comment type="caution">
    <text evidence="2">The sequence shown here is derived from an EMBL/GenBank/DDBJ whole genome shotgun (WGS) entry which is preliminary data.</text>
</comment>
<reference evidence="2 3" key="1">
    <citation type="submission" date="2018-03" db="EMBL/GenBank/DDBJ databases">
        <title>Genome assembly of novel Miniimonas species PCH200.</title>
        <authorList>
            <person name="Thakur V."/>
            <person name="Kumar V."/>
            <person name="Singh D."/>
        </authorList>
    </citation>
    <scope>NUCLEOTIDE SEQUENCE [LARGE SCALE GENOMIC DNA]</scope>
    <source>
        <strain evidence="2 3">PCH200</strain>
    </source>
</reference>
<proteinExistence type="predicted"/>
<dbReference type="SUPFAM" id="SSF55174">
    <property type="entry name" value="Alpha-L RNA-binding motif"/>
    <property type="match status" value="1"/>
</dbReference>
<dbReference type="InterPro" id="IPR036986">
    <property type="entry name" value="S4_RNA-bd_sf"/>
</dbReference>
<organism evidence="2 3">
    <name type="scientific">Serinibacter arcticus</name>
    <dbReference type="NCBI Taxonomy" id="1655435"/>
    <lineage>
        <taxon>Bacteria</taxon>
        <taxon>Bacillati</taxon>
        <taxon>Actinomycetota</taxon>
        <taxon>Actinomycetes</taxon>
        <taxon>Micrococcales</taxon>
        <taxon>Beutenbergiaceae</taxon>
        <taxon>Serinibacter</taxon>
    </lineage>
</organism>
<dbReference type="Gene3D" id="3.10.290.10">
    <property type="entry name" value="RNA-binding S4 domain"/>
    <property type="match status" value="1"/>
</dbReference>
<sequence length="74" mass="8051">MEIEIRDDMIRLGQLLKLAGVVEDGSDAKELLADEGVSVDGEVETRRGRQVEVGSVVEIDLPQGVERFTVVRAG</sequence>
<dbReference type="AlphaFoldDB" id="A0A2U1ZSQ4"/>
<evidence type="ECO:0000313" key="3">
    <source>
        <dbReference type="Proteomes" id="UP000245166"/>
    </source>
</evidence>
<protein>
    <submittedName>
        <fullName evidence="2">RNA-binding protein</fullName>
    </submittedName>
</protein>
<accession>A0A2U1ZSQ4</accession>
<dbReference type="RefSeq" id="WP_109228399.1">
    <property type="nucleotide sequence ID" value="NZ_PYHR01000002.1"/>
</dbReference>
<gene>
    <name evidence="2" type="ORF">C8046_04320</name>
</gene>
<dbReference type="OrthoDB" id="9811532at2"/>